<accession>A0ABW7N9M6</accession>
<evidence type="ECO:0000313" key="5">
    <source>
        <dbReference type="Proteomes" id="UP001610063"/>
    </source>
</evidence>
<dbReference type="InterPro" id="IPR002509">
    <property type="entry name" value="NODB_dom"/>
</dbReference>
<dbReference type="PANTHER" id="PTHR10587:SF133">
    <property type="entry name" value="CHITIN DEACETYLASE 1-RELATED"/>
    <property type="match status" value="1"/>
</dbReference>
<dbReference type="PANTHER" id="PTHR10587">
    <property type="entry name" value="GLYCOSYL TRANSFERASE-RELATED"/>
    <property type="match status" value="1"/>
</dbReference>
<dbReference type="RefSeq" id="WP_395417673.1">
    <property type="nucleotide sequence ID" value="NZ_JBIPKE010000017.1"/>
</dbReference>
<organism evidence="4 5">
    <name type="scientific">Marinoscillum luteum</name>
    <dbReference type="NCBI Taxonomy" id="861051"/>
    <lineage>
        <taxon>Bacteria</taxon>
        <taxon>Pseudomonadati</taxon>
        <taxon>Bacteroidota</taxon>
        <taxon>Cytophagia</taxon>
        <taxon>Cytophagales</taxon>
        <taxon>Reichenbachiellaceae</taxon>
        <taxon>Marinoscillum</taxon>
    </lineage>
</organism>
<evidence type="ECO:0000259" key="3">
    <source>
        <dbReference type="PROSITE" id="PS51677"/>
    </source>
</evidence>
<dbReference type="InterPro" id="IPR050248">
    <property type="entry name" value="Polysacc_deacetylase_ArnD"/>
</dbReference>
<name>A0ABW7N9M6_9BACT</name>
<feature type="domain" description="NodB homology" evidence="3">
    <location>
        <begin position="17"/>
        <end position="195"/>
    </location>
</feature>
<protein>
    <submittedName>
        <fullName evidence="4">Polysaccharide deacetylase family protein</fullName>
    </submittedName>
</protein>
<dbReference type="EMBL" id="JBIPKE010000017">
    <property type="protein sequence ID" value="MFH6984308.1"/>
    <property type="molecule type" value="Genomic_DNA"/>
</dbReference>
<dbReference type="InterPro" id="IPR011330">
    <property type="entry name" value="Glyco_hydro/deAcase_b/a-brl"/>
</dbReference>
<evidence type="ECO:0000256" key="1">
    <source>
        <dbReference type="ARBA" id="ARBA00022723"/>
    </source>
</evidence>
<dbReference type="Pfam" id="PF01522">
    <property type="entry name" value="Polysacc_deac_1"/>
    <property type="match status" value="1"/>
</dbReference>
<proteinExistence type="predicted"/>
<keyword evidence="2" id="KW-0378">Hydrolase</keyword>
<comment type="caution">
    <text evidence="4">The sequence shown here is derived from an EMBL/GenBank/DDBJ whole genome shotgun (WGS) entry which is preliminary data.</text>
</comment>
<keyword evidence="5" id="KW-1185">Reference proteome</keyword>
<dbReference type="Proteomes" id="UP001610063">
    <property type="component" value="Unassembled WGS sequence"/>
</dbReference>
<reference evidence="4 5" key="1">
    <citation type="journal article" date="2013" name="Int. J. Syst. Evol. Microbiol.">
        <title>Marinoscillum luteum sp. nov., isolated from marine sediment.</title>
        <authorList>
            <person name="Cha I.T."/>
            <person name="Park S.J."/>
            <person name="Kim S.J."/>
            <person name="Kim J.G."/>
            <person name="Jung M.Y."/>
            <person name="Shin K.S."/>
            <person name="Kwon K.K."/>
            <person name="Yang S.H."/>
            <person name="Seo Y.S."/>
            <person name="Rhee S.K."/>
        </authorList>
    </citation>
    <scope>NUCLEOTIDE SEQUENCE [LARGE SCALE GENOMIC DNA]</scope>
    <source>
        <strain evidence="4 5">KCTC 23939</strain>
    </source>
</reference>
<gene>
    <name evidence="4" type="ORF">ACHKAR_12715</name>
</gene>
<keyword evidence="1" id="KW-0479">Metal-binding</keyword>
<sequence>MRWLYLGAVWKVRTNKKELFLTFDDGPHPVVTPYVLAQLRTYQAKATFFCLGSAMEANQEVVKQINDDGHLIGNHTQSHLNGWATNTRRYMADVLACQTLQDEYSNNRLFRSPYGNLKLGQLRALKKAGYRIIMWSHLSGDFDRELDRKQSLNYMKKADPGSILVFHDSEKAFKNLKEMLPKVLEHFSTLGYSFKTLSNL</sequence>
<evidence type="ECO:0000313" key="4">
    <source>
        <dbReference type="EMBL" id="MFH6984308.1"/>
    </source>
</evidence>
<dbReference type="PROSITE" id="PS51677">
    <property type="entry name" value="NODB"/>
    <property type="match status" value="1"/>
</dbReference>
<dbReference type="SUPFAM" id="SSF88713">
    <property type="entry name" value="Glycoside hydrolase/deacetylase"/>
    <property type="match status" value="1"/>
</dbReference>
<dbReference type="Gene3D" id="3.20.20.370">
    <property type="entry name" value="Glycoside hydrolase/deacetylase"/>
    <property type="match status" value="1"/>
</dbReference>
<evidence type="ECO:0000256" key="2">
    <source>
        <dbReference type="ARBA" id="ARBA00022801"/>
    </source>
</evidence>